<gene>
    <name evidence="8" type="ORF">PT974_01766</name>
</gene>
<dbReference type="EMBL" id="JAVFKD010000002">
    <property type="protein sequence ID" value="KAK5996432.1"/>
    <property type="molecule type" value="Genomic_DNA"/>
</dbReference>
<dbReference type="InterPro" id="IPR007219">
    <property type="entry name" value="XnlR_reg_dom"/>
</dbReference>
<reference evidence="8 9" key="1">
    <citation type="submission" date="2024-01" db="EMBL/GenBank/DDBJ databases">
        <title>Complete genome of Cladobotryum mycophilum ATHUM6906.</title>
        <authorList>
            <person name="Christinaki A.C."/>
            <person name="Myridakis A.I."/>
            <person name="Kouvelis V.N."/>
        </authorList>
    </citation>
    <scope>NUCLEOTIDE SEQUENCE [LARGE SCALE GENOMIC DNA]</scope>
    <source>
        <strain evidence="8 9">ATHUM6906</strain>
    </source>
</reference>
<comment type="caution">
    <text evidence="8">The sequence shown here is derived from an EMBL/GenBank/DDBJ whole genome shotgun (WGS) entry which is preliminary data.</text>
</comment>
<evidence type="ECO:0000256" key="6">
    <source>
        <dbReference type="SAM" id="MobiDB-lite"/>
    </source>
</evidence>
<dbReference type="Gene3D" id="4.10.240.10">
    <property type="entry name" value="Zn(2)-C6 fungal-type DNA-binding domain"/>
    <property type="match status" value="1"/>
</dbReference>
<name>A0ABR0SW92_9HYPO</name>
<evidence type="ECO:0000256" key="3">
    <source>
        <dbReference type="ARBA" id="ARBA00023125"/>
    </source>
</evidence>
<dbReference type="Proteomes" id="UP001338125">
    <property type="component" value="Unassembled WGS sequence"/>
</dbReference>
<feature type="domain" description="Zn(2)-C6 fungal-type" evidence="7">
    <location>
        <begin position="27"/>
        <end position="57"/>
    </location>
</feature>
<keyword evidence="1" id="KW-0479">Metal-binding</keyword>
<evidence type="ECO:0000259" key="7">
    <source>
        <dbReference type="PROSITE" id="PS50048"/>
    </source>
</evidence>
<evidence type="ECO:0000313" key="9">
    <source>
        <dbReference type="Proteomes" id="UP001338125"/>
    </source>
</evidence>
<dbReference type="PANTHER" id="PTHR47424">
    <property type="entry name" value="REGULATORY PROTEIN GAL4"/>
    <property type="match status" value="1"/>
</dbReference>
<dbReference type="PROSITE" id="PS50048">
    <property type="entry name" value="ZN2_CY6_FUNGAL_2"/>
    <property type="match status" value="1"/>
</dbReference>
<dbReference type="Pfam" id="PF00172">
    <property type="entry name" value="Zn_clus"/>
    <property type="match status" value="1"/>
</dbReference>
<feature type="compositionally biased region" description="Low complexity" evidence="6">
    <location>
        <begin position="150"/>
        <end position="160"/>
    </location>
</feature>
<keyword evidence="4" id="KW-0804">Transcription</keyword>
<accession>A0ABR0SW92</accession>
<feature type="region of interest" description="Disordered" evidence="6">
    <location>
        <begin position="125"/>
        <end position="161"/>
    </location>
</feature>
<evidence type="ECO:0000313" key="8">
    <source>
        <dbReference type="EMBL" id="KAK5996432.1"/>
    </source>
</evidence>
<keyword evidence="9" id="KW-1185">Reference proteome</keyword>
<dbReference type="SMART" id="SM00066">
    <property type="entry name" value="GAL4"/>
    <property type="match status" value="1"/>
</dbReference>
<keyword evidence="2" id="KW-0805">Transcription regulation</keyword>
<evidence type="ECO:0000256" key="1">
    <source>
        <dbReference type="ARBA" id="ARBA00022723"/>
    </source>
</evidence>
<dbReference type="CDD" id="cd12148">
    <property type="entry name" value="fungal_TF_MHR"/>
    <property type="match status" value="1"/>
</dbReference>
<dbReference type="Pfam" id="PF04082">
    <property type="entry name" value="Fungal_trans"/>
    <property type="match status" value="1"/>
</dbReference>
<dbReference type="SMART" id="SM00906">
    <property type="entry name" value="Fungal_trans"/>
    <property type="match status" value="1"/>
</dbReference>
<dbReference type="InterPro" id="IPR036864">
    <property type="entry name" value="Zn2-C6_fun-type_DNA-bd_sf"/>
</dbReference>
<dbReference type="PANTHER" id="PTHR47424:SF3">
    <property type="entry name" value="REGULATORY PROTEIN GAL4"/>
    <property type="match status" value="1"/>
</dbReference>
<sequence length="742" mass="82903">MGTTPTEESPSGGNSNSVYKRKRVAKACQSCRSMKAKCDGQWPECGRCRGYGYTCIYRAHRPRLGGARSSPPFSYGTVSERLPELCEAISQQGALLERAISLISSNAEKEDAIKKHARIKAQLDRALSTIGTNPASEPPDPDAVEEVKEQQPQQPDDSQSYLGEVSDVRFFNLVKSVLEPQDGSGGSQKIFERYDRDVKAAQAPLVASKSIEPPDLETAEKFINAYFSTIHLAYPFIPKTLFLREHQKLLGKHSQSSSNNAKLALIYTIYAIGSYYTSFPGKEEGVEIRNDHDRYFLKSLALSPTAGFDRSLTYVALLLAQCFYLLAVCRTDSCWTTLGQAARAAQSIGLHVESEPNHTLTGSERIEVEKRRRVWFSIYVLDRLLALQLGRPPAIHDDDCYVHLPSRLGDSDIDWDHAEHLDAPDDGPLSGDYFRQMVAFSEIIGNVLRSLYCPKKRRVAAENLGTTKNLDRMLLQWKTELPRMLRFDLGHAFEKSYIYKRQRNMLAIKFHHLRALIHRPYLCSQLLKHQSDPDSGFTHSDWPLVSAYEKVCTSEARETARLLHSITSEQDLVHSFPWWQMISCLVCAGSILLVSSLFAQAQAESSDVPAQDTAELHDDAETCLKVFEALSINSDGARIARDMMKALKDTGITWKETNTPPATVTSQERNTTPNHINAFGDPLSTPGVAQAVEDDSTYGQNYPLPANQCWPAEIEDSMAWSAQFFHVTHGGWGTQKAAWASI</sequence>
<evidence type="ECO:0000256" key="4">
    <source>
        <dbReference type="ARBA" id="ARBA00023163"/>
    </source>
</evidence>
<dbReference type="PROSITE" id="PS00463">
    <property type="entry name" value="ZN2_CY6_FUNGAL_1"/>
    <property type="match status" value="1"/>
</dbReference>
<keyword evidence="3" id="KW-0238">DNA-binding</keyword>
<dbReference type="InterPro" id="IPR001138">
    <property type="entry name" value="Zn2Cys6_DnaBD"/>
</dbReference>
<evidence type="ECO:0000256" key="5">
    <source>
        <dbReference type="ARBA" id="ARBA00023242"/>
    </source>
</evidence>
<organism evidence="8 9">
    <name type="scientific">Cladobotryum mycophilum</name>
    <dbReference type="NCBI Taxonomy" id="491253"/>
    <lineage>
        <taxon>Eukaryota</taxon>
        <taxon>Fungi</taxon>
        <taxon>Dikarya</taxon>
        <taxon>Ascomycota</taxon>
        <taxon>Pezizomycotina</taxon>
        <taxon>Sordariomycetes</taxon>
        <taxon>Hypocreomycetidae</taxon>
        <taxon>Hypocreales</taxon>
        <taxon>Hypocreaceae</taxon>
        <taxon>Cladobotryum</taxon>
    </lineage>
</organism>
<proteinExistence type="predicted"/>
<evidence type="ECO:0000256" key="2">
    <source>
        <dbReference type="ARBA" id="ARBA00023015"/>
    </source>
</evidence>
<dbReference type="CDD" id="cd00067">
    <property type="entry name" value="GAL4"/>
    <property type="match status" value="1"/>
</dbReference>
<dbReference type="InterPro" id="IPR051127">
    <property type="entry name" value="Fungal_SecMet_Regulators"/>
</dbReference>
<keyword evidence="5" id="KW-0539">Nucleus</keyword>
<protein>
    <submittedName>
        <fullName evidence="8">Asg1-like protein</fullName>
    </submittedName>
</protein>
<dbReference type="SUPFAM" id="SSF57701">
    <property type="entry name" value="Zn2/Cys6 DNA-binding domain"/>
    <property type="match status" value="1"/>
</dbReference>